<reference evidence="8 9" key="1">
    <citation type="journal article" date="2014" name="Nature">
        <title>An environmental bacterial taxon with a large and distinct metabolic repertoire.</title>
        <authorList>
            <person name="Wilson M.C."/>
            <person name="Mori T."/>
            <person name="Ruckert C."/>
            <person name="Uria A.R."/>
            <person name="Helf M.J."/>
            <person name="Takada K."/>
            <person name="Gernert C."/>
            <person name="Steffens U.A."/>
            <person name="Heycke N."/>
            <person name="Schmitt S."/>
            <person name="Rinke C."/>
            <person name="Helfrich E.J."/>
            <person name="Brachmann A.O."/>
            <person name="Gurgui C."/>
            <person name="Wakimoto T."/>
            <person name="Kracht M."/>
            <person name="Crusemann M."/>
            <person name="Hentschel U."/>
            <person name="Abe I."/>
            <person name="Matsunaga S."/>
            <person name="Kalinowski J."/>
            <person name="Takeyama H."/>
            <person name="Piel J."/>
        </authorList>
    </citation>
    <scope>NUCLEOTIDE SEQUENCE [LARGE SCALE GENOMIC DNA]</scope>
    <source>
        <strain evidence="9">TSY1</strain>
    </source>
</reference>
<comment type="pathway">
    <text evidence="2">Amino-acid biosynthesis; L-histidine biosynthesis; L-histidine from 5-phospho-alpha-D-ribose 1-diphosphate: step 3/9.</text>
</comment>
<name>W4LKG8_ENTF1</name>
<organism evidence="8 9">
    <name type="scientific">Entotheonella factor</name>
    <dbReference type="NCBI Taxonomy" id="1429438"/>
    <lineage>
        <taxon>Bacteria</taxon>
        <taxon>Pseudomonadati</taxon>
        <taxon>Nitrospinota/Tectimicrobiota group</taxon>
        <taxon>Candidatus Tectimicrobiota</taxon>
        <taxon>Candidatus Entotheonellia</taxon>
        <taxon>Candidatus Entotheonellales</taxon>
        <taxon>Candidatus Entotheonellaceae</taxon>
        <taxon>Candidatus Entotheonella</taxon>
    </lineage>
</organism>
<dbReference type="InterPro" id="IPR002496">
    <property type="entry name" value="PRib_AMP_CycHydrolase_dom"/>
</dbReference>
<dbReference type="GO" id="GO:0000105">
    <property type="term" value="P:L-histidine biosynthetic process"/>
    <property type="evidence" value="ECO:0007669"/>
    <property type="project" value="UniProtKB-UniPathway"/>
</dbReference>
<keyword evidence="4" id="KW-0028">Amino-acid biosynthesis</keyword>
<gene>
    <name evidence="8" type="ORF">ETSY1_18150</name>
</gene>
<proteinExistence type="predicted"/>
<accession>W4LKG8</accession>
<evidence type="ECO:0000256" key="6">
    <source>
        <dbReference type="ARBA" id="ARBA00023102"/>
    </source>
</evidence>
<keyword evidence="6" id="KW-0368">Histidine biosynthesis</keyword>
<evidence type="ECO:0000256" key="3">
    <source>
        <dbReference type="ARBA" id="ARBA00012721"/>
    </source>
</evidence>
<dbReference type="EC" id="3.5.4.19" evidence="3"/>
<dbReference type="Pfam" id="PF01502">
    <property type="entry name" value="PRA-CH"/>
    <property type="match status" value="1"/>
</dbReference>
<dbReference type="Gene3D" id="3.10.20.810">
    <property type="entry name" value="Phosphoribosyl-AMP cyclohydrolase"/>
    <property type="match status" value="1"/>
</dbReference>
<comment type="catalytic activity">
    <reaction evidence="1">
        <text>1-(5-phospho-beta-D-ribosyl)-5'-AMP + H2O = 1-(5-phospho-beta-D-ribosyl)-5-[(5-phospho-beta-D-ribosylamino)methylideneamino]imidazole-4-carboxamide</text>
        <dbReference type="Rhea" id="RHEA:20049"/>
        <dbReference type="ChEBI" id="CHEBI:15377"/>
        <dbReference type="ChEBI" id="CHEBI:58435"/>
        <dbReference type="ChEBI" id="CHEBI:59457"/>
        <dbReference type="EC" id="3.5.4.19"/>
    </reaction>
</comment>
<dbReference type="AlphaFoldDB" id="W4LKG8"/>
<feature type="domain" description="Phosphoribosyl-AMP cyclohydrolase" evidence="7">
    <location>
        <begin position="44"/>
        <end position="122"/>
    </location>
</feature>
<dbReference type="Proteomes" id="UP000019141">
    <property type="component" value="Unassembled WGS sequence"/>
</dbReference>
<sequence>MSKALEEGQDLDLDFEKLKKVALADASVVPVAVQDVDSKDVLIIAYANEEALAYTLEHGVAAFWSTSRNELWVKGATSGDTLKVVEIRVNCEQNSILYIVKLLGTGACHTKDAHGQTRASCYYRRLQDGQLRFVTG</sequence>
<dbReference type="PANTHER" id="PTHR42945:SF1">
    <property type="entry name" value="HISTIDINE BIOSYNTHESIS BIFUNCTIONAL PROTEIN HIS7"/>
    <property type="match status" value="1"/>
</dbReference>
<comment type="caution">
    <text evidence="8">The sequence shown here is derived from an EMBL/GenBank/DDBJ whole genome shotgun (WGS) entry which is preliminary data.</text>
</comment>
<dbReference type="PATRIC" id="fig|1429438.4.peg.3553"/>
<keyword evidence="9" id="KW-1185">Reference proteome</keyword>
<evidence type="ECO:0000256" key="5">
    <source>
        <dbReference type="ARBA" id="ARBA00022801"/>
    </source>
</evidence>
<dbReference type="HOGENOM" id="CLU_048577_5_0_7"/>
<protein>
    <recommendedName>
        <fullName evidence="3">phosphoribosyl-AMP cyclohydrolase</fullName>
        <ecNumber evidence="3">3.5.4.19</ecNumber>
    </recommendedName>
</protein>
<dbReference type="SUPFAM" id="SSF141734">
    <property type="entry name" value="HisI-like"/>
    <property type="match status" value="1"/>
</dbReference>
<dbReference type="EMBL" id="AZHW01000539">
    <property type="protein sequence ID" value="ETW98598.1"/>
    <property type="molecule type" value="Genomic_DNA"/>
</dbReference>
<dbReference type="PANTHER" id="PTHR42945">
    <property type="entry name" value="HISTIDINE BIOSYNTHESIS BIFUNCTIONAL PROTEIN"/>
    <property type="match status" value="1"/>
</dbReference>
<evidence type="ECO:0000313" key="8">
    <source>
        <dbReference type="EMBL" id="ETW98598.1"/>
    </source>
</evidence>
<evidence type="ECO:0000256" key="1">
    <source>
        <dbReference type="ARBA" id="ARBA00000024"/>
    </source>
</evidence>
<dbReference type="UniPathway" id="UPA00031">
    <property type="reaction ID" value="UER00008"/>
</dbReference>
<evidence type="ECO:0000259" key="7">
    <source>
        <dbReference type="Pfam" id="PF01502"/>
    </source>
</evidence>
<evidence type="ECO:0000313" key="9">
    <source>
        <dbReference type="Proteomes" id="UP000019141"/>
    </source>
</evidence>
<keyword evidence="5" id="KW-0378">Hydrolase</keyword>
<evidence type="ECO:0000256" key="4">
    <source>
        <dbReference type="ARBA" id="ARBA00022605"/>
    </source>
</evidence>
<dbReference type="InterPro" id="IPR038019">
    <property type="entry name" value="PRib_AMP_CycHydrolase_sf"/>
</dbReference>
<dbReference type="GO" id="GO:0004635">
    <property type="term" value="F:phosphoribosyl-AMP cyclohydrolase activity"/>
    <property type="evidence" value="ECO:0007669"/>
    <property type="project" value="UniProtKB-EC"/>
</dbReference>
<evidence type="ECO:0000256" key="2">
    <source>
        <dbReference type="ARBA" id="ARBA00005169"/>
    </source>
</evidence>